<organism evidence="2 3">
    <name type="scientific">Ceratodon purpureus</name>
    <name type="common">Fire moss</name>
    <name type="synonym">Dicranum purpureum</name>
    <dbReference type="NCBI Taxonomy" id="3225"/>
    <lineage>
        <taxon>Eukaryota</taxon>
        <taxon>Viridiplantae</taxon>
        <taxon>Streptophyta</taxon>
        <taxon>Embryophyta</taxon>
        <taxon>Bryophyta</taxon>
        <taxon>Bryophytina</taxon>
        <taxon>Bryopsida</taxon>
        <taxon>Dicranidae</taxon>
        <taxon>Pseudoditrichales</taxon>
        <taxon>Ditrichaceae</taxon>
        <taxon>Ceratodon</taxon>
    </lineage>
</organism>
<dbReference type="EMBL" id="CM026426">
    <property type="protein sequence ID" value="KAG0574288.1"/>
    <property type="molecule type" value="Genomic_DNA"/>
</dbReference>
<keyword evidence="3" id="KW-1185">Reference proteome</keyword>
<evidence type="ECO:0000313" key="3">
    <source>
        <dbReference type="Proteomes" id="UP000822688"/>
    </source>
</evidence>
<reference evidence="2" key="1">
    <citation type="submission" date="2020-06" db="EMBL/GenBank/DDBJ databases">
        <title>WGS assembly of Ceratodon purpureus strain R40.</title>
        <authorList>
            <person name="Carey S.B."/>
            <person name="Jenkins J."/>
            <person name="Shu S."/>
            <person name="Lovell J.T."/>
            <person name="Sreedasyam A."/>
            <person name="Maumus F."/>
            <person name="Tiley G.P."/>
            <person name="Fernandez-Pozo N."/>
            <person name="Barry K."/>
            <person name="Chen C."/>
            <person name="Wang M."/>
            <person name="Lipzen A."/>
            <person name="Daum C."/>
            <person name="Saski C.A."/>
            <person name="Payton A.C."/>
            <person name="Mcbreen J.C."/>
            <person name="Conrad R.E."/>
            <person name="Kollar L.M."/>
            <person name="Olsson S."/>
            <person name="Huttunen S."/>
            <person name="Landis J.B."/>
            <person name="Wickett N.J."/>
            <person name="Johnson M.G."/>
            <person name="Rensing S.A."/>
            <person name="Grimwood J."/>
            <person name="Schmutz J."/>
            <person name="Mcdaniel S.F."/>
        </authorList>
    </citation>
    <scope>NUCLEOTIDE SEQUENCE</scope>
    <source>
        <strain evidence="2">R40</strain>
    </source>
</reference>
<feature type="compositionally biased region" description="Low complexity" evidence="1">
    <location>
        <begin position="73"/>
        <end position="84"/>
    </location>
</feature>
<feature type="compositionally biased region" description="Polar residues" evidence="1">
    <location>
        <begin position="55"/>
        <end position="66"/>
    </location>
</feature>
<name>A0A8T0HUZ3_CERPU</name>
<gene>
    <name evidence="2" type="ORF">KC19_VG250900</name>
</gene>
<evidence type="ECO:0000256" key="1">
    <source>
        <dbReference type="SAM" id="MobiDB-lite"/>
    </source>
</evidence>
<protein>
    <submittedName>
        <fullName evidence="2">Uncharacterized protein</fullName>
    </submittedName>
</protein>
<dbReference type="Proteomes" id="UP000822688">
    <property type="component" value="Chromosome V"/>
</dbReference>
<comment type="caution">
    <text evidence="2">The sequence shown here is derived from an EMBL/GenBank/DDBJ whole genome shotgun (WGS) entry which is preliminary data.</text>
</comment>
<sequence>MICLVPLSPKNYKTITRPIFLSESKELLTNSFKTEFLQTKLFHYLHFLPNHYQSKPNTISNQTRTIESPDRSTTPAPLLTPTLLNHSTTPPTS</sequence>
<evidence type="ECO:0000313" key="2">
    <source>
        <dbReference type="EMBL" id="KAG0574288.1"/>
    </source>
</evidence>
<accession>A0A8T0HUZ3</accession>
<dbReference type="AlphaFoldDB" id="A0A8T0HUZ3"/>
<proteinExistence type="predicted"/>
<feature type="region of interest" description="Disordered" evidence="1">
    <location>
        <begin position="55"/>
        <end position="93"/>
    </location>
</feature>